<evidence type="ECO:0000256" key="1">
    <source>
        <dbReference type="SAM" id="Coils"/>
    </source>
</evidence>
<dbReference type="GO" id="GO:0006302">
    <property type="term" value="P:double-strand break repair"/>
    <property type="evidence" value="ECO:0007669"/>
    <property type="project" value="InterPro"/>
</dbReference>
<dbReference type="GO" id="GO:0000731">
    <property type="term" value="P:DNA synthesis involved in DNA repair"/>
    <property type="evidence" value="ECO:0007669"/>
    <property type="project" value="TreeGrafter"/>
</dbReference>
<evidence type="ECO:0000259" key="2">
    <source>
        <dbReference type="Pfam" id="PF13476"/>
    </source>
</evidence>
<dbReference type="Pfam" id="PF13476">
    <property type="entry name" value="AAA_23"/>
    <property type="match status" value="1"/>
</dbReference>
<dbReference type="RefSeq" id="WP_113822830.1">
    <property type="nucleotide sequence ID" value="NZ_QOCE01000017.1"/>
</dbReference>
<dbReference type="Proteomes" id="UP000252706">
    <property type="component" value="Unassembled WGS sequence"/>
</dbReference>
<keyword evidence="1" id="KW-0175">Coiled coil</keyword>
<feature type="domain" description="Rad50/SbcC-type AAA" evidence="2">
    <location>
        <begin position="20"/>
        <end position="190"/>
    </location>
</feature>
<dbReference type="PANTHER" id="PTHR32182">
    <property type="entry name" value="DNA REPLICATION AND REPAIR PROTEIN RECF"/>
    <property type="match status" value="1"/>
</dbReference>
<dbReference type="InterPro" id="IPR038729">
    <property type="entry name" value="Rad50/SbcC_AAA"/>
</dbReference>
<dbReference type="EMBL" id="QOCE01000017">
    <property type="protein sequence ID" value="RBW57972.1"/>
    <property type="molecule type" value="Genomic_DNA"/>
</dbReference>
<dbReference type="GO" id="GO:0016887">
    <property type="term" value="F:ATP hydrolysis activity"/>
    <property type="evidence" value="ECO:0007669"/>
    <property type="project" value="InterPro"/>
</dbReference>
<organism evidence="3 4">
    <name type="scientific">Phaeobacter gallaeciensis</name>
    <dbReference type="NCBI Taxonomy" id="60890"/>
    <lineage>
        <taxon>Bacteria</taxon>
        <taxon>Pseudomonadati</taxon>
        <taxon>Pseudomonadota</taxon>
        <taxon>Alphaproteobacteria</taxon>
        <taxon>Rhodobacterales</taxon>
        <taxon>Roseobacteraceae</taxon>
        <taxon>Phaeobacter</taxon>
    </lineage>
</organism>
<protein>
    <recommendedName>
        <fullName evidence="2">Rad50/SbcC-type AAA domain-containing protein</fullName>
    </recommendedName>
</protein>
<dbReference type="AlphaFoldDB" id="A0A366X3T3"/>
<gene>
    <name evidence="3" type="ORF">DS909_07470</name>
</gene>
<dbReference type="SUPFAM" id="SSF52540">
    <property type="entry name" value="P-loop containing nucleoside triphosphate hydrolases"/>
    <property type="match status" value="1"/>
</dbReference>
<evidence type="ECO:0000313" key="3">
    <source>
        <dbReference type="EMBL" id="RBW57972.1"/>
    </source>
</evidence>
<name>A0A366X3T3_9RHOB</name>
<accession>A0A366X3T3</accession>
<comment type="caution">
    <text evidence="3">The sequence shown here is derived from an EMBL/GenBank/DDBJ whole genome shotgun (WGS) entry which is preliminary data.</text>
</comment>
<proteinExistence type="predicted"/>
<dbReference type="InterPro" id="IPR027417">
    <property type="entry name" value="P-loop_NTPase"/>
</dbReference>
<dbReference type="PANTHER" id="PTHR32182:SF23">
    <property type="entry name" value="ATP BINDING PROTEIN"/>
    <property type="match status" value="1"/>
</dbReference>
<dbReference type="Gene3D" id="3.40.50.300">
    <property type="entry name" value="P-loop containing nucleotide triphosphate hydrolases"/>
    <property type="match status" value="2"/>
</dbReference>
<sequence length="615" mass="68317">MWISKVIVEGGVLDGYAQSFHPGLNVIIGARGTGKSSIIELIRYCLGVKSYSEAAEKSSMEHALGILGDGRVTVSLKHEEQVFSVTRTANDTSPESASIFPQPFVFSQAEIETVGLRSQSRLRLIDGFKPQNAARKSDVTALVAKIQSSTIEISNLVAESDELEERASEKNTLVEQLTALQEQVAGQSQIHKSLDIDRTNLRTMLPDLTSAGVRREAYDRLHQEVSDWERKLDDAFKAIPNPENWPSEAGDEVAIRDLSLLIKSAASSSYSLLNSVEMIKESIGERRAATLEMHTELENKARGVRQLIEQKQKGASELDRKVSEISQKISLLKSFEELKTKRVSRAEEVKGSREILLSALEDLRIERTKVRQDIARQLSDRLGPLIRIKIRTFSQTNQYRDLLLSLFRGTGIRYNDLVDKIVETLSPQEFVLACEKKDFEFLCDNLDVTLDRAVRVAEVIRREEAAELITVDVDDDVQIELLDGTEYKGIDFLSMGQKCTAILPIILEHLEKVIVLDQPEDHLDNAFVVGSLVKSIVGRSASAQTIVATHNPNIPVLGNAQEVKVMDSNGRRCFVISNGSIDEPSIVGSITTLLEGGLEAFEKRADFYSGGNPRE</sequence>
<dbReference type="OrthoDB" id="9791620at2"/>
<feature type="coiled-coil region" evidence="1">
    <location>
        <begin position="146"/>
        <end position="183"/>
    </location>
</feature>
<evidence type="ECO:0000313" key="4">
    <source>
        <dbReference type="Proteomes" id="UP000252706"/>
    </source>
</evidence>
<reference evidence="3 4" key="1">
    <citation type="submission" date="2018-07" db="EMBL/GenBank/DDBJ databases">
        <title>Modular assembly of carbohydrate-degrading microbial communities in the ocean.</title>
        <authorList>
            <person name="Enke T.N."/>
            <person name="Datta M.S."/>
            <person name="Schwartzman J.A."/>
            <person name="Cermak N."/>
            <person name="Schmitz D.A."/>
            <person name="Barrere J."/>
            <person name="Cordero O.X."/>
        </authorList>
    </citation>
    <scope>NUCLEOTIDE SEQUENCE [LARGE SCALE GENOMIC DNA]</scope>
    <source>
        <strain evidence="3 4">C3M10</strain>
    </source>
</reference>